<dbReference type="Pfam" id="PF07963">
    <property type="entry name" value="N_methyl"/>
    <property type="match status" value="1"/>
</dbReference>
<accession>A0A0Q2R156</accession>
<evidence type="ECO:0000256" key="1">
    <source>
        <dbReference type="SAM" id="Phobius"/>
    </source>
</evidence>
<sequence length="183" mass="20228">MKRNFGFTLIELVVVIVILGILAVTAAPRFFNLQRDAHEKRAAAAFASFRSAVTLYNTRWLVDGEPVISQAVGYGQGNIYPSAAGYPMSVDQIPYQDGNAIRGEDCVALWPALLTTDLTIQSQMDTGYVLPSESDIVSWYTGSNECYYYYTTGYSTTDKLPILYYAPLTGETRVTTESPTFAQ</sequence>
<keyword evidence="1" id="KW-0812">Transmembrane</keyword>
<feature type="transmembrane region" description="Helical" evidence="1">
    <location>
        <begin position="6"/>
        <end position="31"/>
    </location>
</feature>
<comment type="caution">
    <text evidence="2">The sequence shown here is derived from an EMBL/GenBank/DDBJ whole genome shotgun (WGS) entry which is preliminary data.</text>
</comment>
<dbReference type="Gene3D" id="3.30.700.10">
    <property type="entry name" value="Glycoprotein, Type 4 Pilin"/>
    <property type="match status" value="1"/>
</dbReference>
<gene>
    <name evidence="2" type="ORF">AMR76_11525</name>
</gene>
<dbReference type="AlphaFoldDB" id="A0A0Q2R156"/>
<keyword evidence="3" id="KW-1185">Reference proteome</keyword>
<reference evidence="2 3" key="1">
    <citation type="submission" date="2015-08" db="EMBL/GenBank/DDBJ databases">
        <title>Antibacterial properties of a collection of Vibrionaceae strains.</title>
        <authorList>
            <person name="Giubergia S."/>
        </authorList>
    </citation>
    <scope>NUCLEOTIDE SEQUENCE [LARGE SCALE GENOMIC DNA]</scope>
    <source>
        <strain evidence="2 3">S0821</strain>
    </source>
</reference>
<keyword evidence="1" id="KW-0472">Membrane</keyword>
<dbReference type="Proteomes" id="UP000051221">
    <property type="component" value="Unassembled WGS sequence"/>
</dbReference>
<proteinExistence type="predicted"/>
<dbReference type="NCBIfam" id="TIGR02532">
    <property type="entry name" value="IV_pilin_GFxxxE"/>
    <property type="match status" value="1"/>
</dbReference>
<keyword evidence="1" id="KW-1133">Transmembrane helix</keyword>
<evidence type="ECO:0000313" key="3">
    <source>
        <dbReference type="Proteomes" id="UP000051221"/>
    </source>
</evidence>
<evidence type="ECO:0000313" key="2">
    <source>
        <dbReference type="EMBL" id="KQH85901.1"/>
    </source>
</evidence>
<dbReference type="InterPro" id="IPR012902">
    <property type="entry name" value="N_methyl_site"/>
</dbReference>
<dbReference type="PANTHER" id="PTHR30093:SF7">
    <property type="entry name" value="MSHA MAJOR PILIN SUBUNIT MSHA"/>
    <property type="match status" value="1"/>
</dbReference>
<dbReference type="PANTHER" id="PTHR30093">
    <property type="entry name" value="GENERAL SECRETION PATHWAY PROTEIN G"/>
    <property type="match status" value="1"/>
</dbReference>
<dbReference type="SUPFAM" id="SSF54523">
    <property type="entry name" value="Pili subunits"/>
    <property type="match status" value="1"/>
</dbReference>
<protein>
    <submittedName>
        <fullName evidence="2">Methylation site containing protein</fullName>
    </submittedName>
</protein>
<name>A0A0Q2R156_VIBFU</name>
<dbReference type="InterPro" id="IPR045584">
    <property type="entry name" value="Pilin-like"/>
</dbReference>
<dbReference type="EMBL" id="LKHS01000009">
    <property type="protein sequence ID" value="KQH85901.1"/>
    <property type="molecule type" value="Genomic_DNA"/>
</dbReference>
<dbReference type="InParanoid" id="A0A0Q2R156"/>
<dbReference type="RefSeq" id="WP_055466151.1">
    <property type="nucleotide sequence ID" value="NZ_LKHS01000009.1"/>
</dbReference>
<organism evidence="2 3">
    <name type="scientific">Vibrio furnissii</name>
    <dbReference type="NCBI Taxonomy" id="29494"/>
    <lineage>
        <taxon>Bacteria</taxon>
        <taxon>Pseudomonadati</taxon>
        <taxon>Pseudomonadota</taxon>
        <taxon>Gammaproteobacteria</taxon>
        <taxon>Vibrionales</taxon>
        <taxon>Vibrionaceae</taxon>
        <taxon>Vibrio</taxon>
    </lineage>
</organism>